<organism evidence="1 2">
    <name type="scientific">Miniphocaeibacter halophilus</name>
    <dbReference type="NCBI Taxonomy" id="2931922"/>
    <lineage>
        <taxon>Bacteria</taxon>
        <taxon>Bacillati</taxon>
        <taxon>Bacillota</taxon>
        <taxon>Tissierellia</taxon>
        <taxon>Tissierellales</taxon>
        <taxon>Peptoniphilaceae</taxon>
        <taxon>Miniphocaeibacter</taxon>
    </lineage>
</organism>
<keyword evidence="2" id="KW-1185">Reference proteome</keyword>
<name>A0AC61MQX5_9FIRM</name>
<gene>
    <name evidence="1" type="ORF">JFY71_00105</name>
</gene>
<dbReference type="Proteomes" id="UP000595814">
    <property type="component" value="Chromosome"/>
</dbReference>
<keyword evidence="1" id="KW-0378">Hydrolase</keyword>
<reference evidence="1 2" key="1">
    <citation type="journal article" date="2022" name="Int. J. Syst. Evol. Microbiol.">
        <title>Miniphocaeibacter halophilus sp. nov., an ammonium-tolerant acetate-producing bacterium isolated from a biogas system.</title>
        <authorList>
            <person name="Schnurer A."/>
            <person name="Singh A."/>
            <person name="Bi S."/>
            <person name="Qiao W."/>
            <person name="Westerholm M."/>
        </authorList>
    </citation>
    <scope>NUCLEOTIDE SEQUENCE [LARGE SCALE GENOMIC DNA]</scope>
    <source>
        <strain evidence="1 2">AMB_01</strain>
    </source>
</reference>
<evidence type="ECO:0000313" key="1">
    <source>
        <dbReference type="EMBL" id="QQK07975.1"/>
    </source>
</evidence>
<proteinExistence type="predicted"/>
<accession>A0AC61MQX5</accession>
<dbReference type="EMBL" id="CP066744">
    <property type="protein sequence ID" value="QQK07975.1"/>
    <property type="molecule type" value="Genomic_DNA"/>
</dbReference>
<sequence>MKIYRYNYENKTEIGIEDNNKIIKLNGYNNIVEMIENGYNNSKKIEDLISEEFREFDSINILSPIERPIHDIICVGKNYADHISELGGEITSEFIPNYFGKRANRILGHDDTIKGIFDIDNEMDYEVELAVIISKDCKNIKKEDYRNYVFGFSIFNDISSRYLQGYHKQWYRGKSVDNYSVLGPCIVTIDEFEFPLSLNLETFVNGELRQSSNTNKMIFKIEDIIEDLSRTMTLEPGDIIATGTPSGVGKAYNPPKYLVANDTVELRIEKIGILKNKIQ</sequence>
<protein>
    <submittedName>
        <fullName evidence="1">Fumarylacetoacetate hydrolase family protein</fullName>
    </submittedName>
</protein>
<evidence type="ECO:0000313" key="2">
    <source>
        <dbReference type="Proteomes" id="UP000595814"/>
    </source>
</evidence>